<dbReference type="PANTHER" id="PTHR30419:SF8">
    <property type="entry name" value="NITROGEN ASSIMILATION TRANSCRIPTIONAL ACTIVATOR-RELATED"/>
    <property type="match status" value="1"/>
</dbReference>
<dbReference type="InterPro" id="IPR036390">
    <property type="entry name" value="WH_DNA-bd_sf"/>
</dbReference>
<evidence type="ECO:0000256" key="2">
    <source>
        <dbReference type="ARBA" id="ARBA00023015"/>
    </source>
</evidence>
<dbReference type="PRINTS" id="PR00039">
    <property type="entry name" value="HTHLYSR"/>
</dbReference>
<dbReference type="Proteomes" id="UP000652427">
    <property type="component" value="Unassembled WGS sequence"/>
</dbReference>
<dbReference type="PROSITE" id="PS50931">
    <property type="entry name" value="HTH_LYSR"/>
    <property type="match status" value="1"/>
</dbReference>
<dbReference type="SUPFAM" id="SSF53850">
    <property type="entry name" value="Periplasmic binding protein-like II"/>
    <property type="match status" value="1"/>
</dbReference>
<dbReference type="EMBL" id="JABWMH010000002">
    <property type="protein sequence ID" value="NVD27469.1"/>
    <property type="molecule type" value="Genomic_DNA"/>
</dbReference>
<dbReference type="InterPro" id="IPR000847">
    <property type="entry name" value="LysR_HTH_N"/>
</dbReference>
<evidence type="ECO:0000313" key="7">
    <source>
        <dbReference type="Proteomes" id="UP000652427"/>
    </source>
</evidence>
<evidence type="ECO:0000256" key="4">
    <source>
        <dbReference type="ARBA" id="ARBA00023163"/>
    </source>
</evidence>
<sequence>MFLAVSECASFSGAAKLVGKSQPSVSSRIKRLEERLQIRLFVRDAKSVRLSEEGEKFHGDALKLVDEMAMLHDKFHRKSERRKSVVRVCSPIMVGSALVTISADQFQERNPGIMLKFADDTPDNCVQRVLDGKSDVAIIPIIELPPEADFRLVFTDLCKVISSSDHPLTQNKSADIAEILKYPILCPNTHIEIRKKLQLEADKRNIKISFVAAASEVTNYMSLVAMASSNLGVAITSAKFIPESFQQGIGITRIADCKLTRAFGLVTAKGKNQSVAVQRFCDYLANIGSLMEIARGPI</sequence>
<evidence type="ECO:0000313" key="6">
    <source>
        <dbReference type="EMBL" id="NVD27469.1"/>
    </source>
</evidence>
<dbReference type="InterPro" id="IPR050950">
    <property type="entry name" value="HTH-type_LysR_regulators"/>
</dbReference>
<dbReference type="PANTHER" id="PTHR30419">
    <property type="entry name" value="HTH-TYPE TRANSCRIPTIONAL REGULATOR YBHD"/>
    <property type="match status" value="1"/>
</dbReference>
<reference evidence="6 7" key="1">
    <citation type="submission" date="2020-06" db="EMBL/GenBank/DDBJ databases">
        <authorList>
            <person name="Kim S.-J."/>
            <person name="Park S.-J."/>
        </authorList>
    </citation>
    <scope>NUCLEOTIDE SEQUENCE [LARGE SCALE GENOMIC DNA]</scope>
    <source>
        <strain evidence="6 7">SW-151</strain>
    </source>
</reference>
<keyword evidence="4" id="KW-0804">Transcription</keyword>
<keyword evidence="2" id="KW-0805">Transcription regulation</keyword>
<dbReference type="InterPro" id="IPR005119">
    <property type="entry name" value="LysR_subst-bd"/>
</dbReference>
<dbReference type="Gene3D" id="3.40.190.290">
    <property type="match status" value="1"/>
</dbReference>
<evidence type="ECO:0000256" key="1">
    <source>
        <dbReference type="ARBA" id="ARBA00009437"/>
    </source>
</evidence>
<dbReference type="CDD" id="cd05466">
    <property type="entry name" value="PBP2_LTTR_substrate"/>
    <property type="match status" value="1"/>
</dbReference>
<name>A0ABX2N1B9_9SPHN</name>
<organism evidence="6 7">
    <name type="scientific">Parasphingorhabdus flavimaris</name>
    <dbReference type="NCBI Taxonomy" id="266812"/>
    <lineage>
        <taxon>Bacteria</taxon>
        <taxon>Pseudomonadati</taxon>
        <taxon>Pseudomonadota</taxon>
        <taxon>Alphaproteobacteria</taxon>
        <taxon>Sphingomonadales</taxon>
        <taxon>Sphingomonadaceae</taxon>
        <taxon>Parasphingorhabdus</taxon>
    </lineage>
</organism>
<feature type="domain" description="HTH lysR-type" evidence="5">
    <location>
        <begin position="1"/>
        <end position="51"/>
    </location>
</feature>
<protein>
    <submittedName>
        <fullName evidence="6">LysR family transcriptional regulator</fullName>
    </submittedName>
</protein>
<gene>
    <name evidence="6" type="ORF">HUO14_06070</name>
</gene>
<accession>A0ABX2N1B9</accession>
<dbReference type="Gene3D" id="1.10.10.10">
    <property type="entry name" value="Winged helix-like DNA-binding domain superfamily/Winged helix DNA-binding domain"/>
    <property type="match status" value="1"/>
</dbReference>
<comment type="similarity">
    <text evidence="1">Belongs to the LysR transcriptional regulatory family.</text>
</comment>
<proteinExistence type="inferred from homology"/>
<comment type="caution">
    <text evidence="6">The sequence shown here is derived from an EMBL/GenBank/DDBJ whole genome shotgun (WGS) entry which is preliminary data.</text>
</comment>
<dbReference type="SUPFAM" id="SSF46785">
    <property type="entry name" value="Winged helix' DNA-binding domain"/>
    <property type="match status" value="1"/>
</dbReference>
<dbReference type="Pfam" id="PF00126">
    <property type="entry name" value="HTH_1"/>
    <property type="match status" value="1"/>
</dbReference>
<keyword evidence="3" id="KW-0238">DNA-binding</keyword>
<dbReference type="Pfam" id="PF03466">
    <property type="entry name" value="LysR_substrate"/>
    <property type="match status" value="1"/>
</dbReference>
<dbReference type="InterPro" id="IPR036388">
    <property type="entry name" value="WH-like_DNA-bd_sf"/>
</dbReference>
<keyword evidence="7" id="KW-1185">Reference proteome</keyword>
<evidence type="ECO:0000256" key="3">
    <source>
        <dbReference type="ARBA" id="ARBA00023125"/>
    </source>
</evidence>
<evidence type="ECO:0000259" key="5">
    <source>
        <dbReference type="PROSITE" id="PS50931"/>
    </source>
</evidence>